<evidence type="ECO:0000313" key="2">
    <source>
        <dbReference type="EMBL" id="PAA15877.1"/>
    </source>
</evidence>
<sequence>MNPATEAGNRLSKTTLSCDDKRIDLYVVSVSKFLLLYGLTAGGYMVYWSYRNWASYKAVTGVQITPVMRAALWPFFILPLFEVVQNGLDRTGRCFFWQPETRGLLIMLLVMFSVLVSTLFTRPSDAVYVLFTNAVLIAGCCAMLVAAQRAINMLAGDPQGSVNKALSYANFAWMVAGTLLMAIVAYIECTIQR</sequence>
<feature type="transmembrane region" description="Helical" evidence="1">
    <location>
        <begin position="168"/>
        <end position="187"/>
    </location>
</feature>
<evidence type="ECO:0000313" key="3">
    <source>
        <dbReference type="Proteomes" id="UP000215861"/>
    </source>
</evidence>
<evidence type="ECO:0000256" key="1">
    <source>
        <dbReference type="SAM" id="Phobius"/>
    </source>
</evidence>
<organism evidence="2 3">
    <name type="scientific">Pseudomonas fragi</name>
    <dbReference type="NCBI Taxonomy" id="296"/>
    <lineage>
        <taxon>Bacteria</taxon>
        <taxon>Pseudomonadati</taxon>
        <taxon>Pseudomonadota</taxon>
        <taxon>Gammaproteobacteria</taxon>
        <taxon>Pseudomonadales</taxon>
        <taxon>Pseudomonadaceae</taxon>
        <taxon>Pseudomonas</taxon>
    </lineage>
</organism>
<feature type="transmembrane region" description="Helical" evidence="1">
    <location>
        <begin position="126"/>
        <end position="147"/>
    </location>
</feature>
<reference evidence="2 3" key="1">
    <citation type="submission" date="2017-08" db="EMBL/GenBank/DDBJ databases">
        <title>Genomic and metabolic characterisation of spoilage-associated Pseudomonas species.</title>
        <authorList>
            <person name="Stanborough T."/>
            <person name="Fegan N."/>
            <person name="Powell S.M."/>
            <person name="Singh T."/>
            <person name="Tamplin M.L."/>
            <person name="Chandry P.S."/>
        </authorList>
    </citation>
    <scope>NUCLEOTIDE SEQUENCE [LARGE SCALE GENOMIC DNA]</scope>
    <source>
        <strain evidence="2 3">F1801</strain>
    </source>
</reference>
<dbReference type="Proteomes" id="UP000215861">
    <property type="component" value="Unassembled WGS sequence"/>
</dbReference>
<dbReference type="AlphaFoldDB" id="A0A267AVS0"/>
<accession>A0A267AVS0</accession>
<evidence type="ECO:0008006" key="4">
    <source>
        <dbReference type="Google" id="ProtNLM"/>
    </source>
</evidence>
<keyword evidence="1" id="KW-0472">Membrane</keyword>
<dbReference type="OrthoDB" id="8750132at2"/>
<feature type="transmembrane region" description="Helical" evidence="1">
    <location>
        <begin position="104"/>
        <end position="120"/>
    </location>
</feature>
<name>A0A267AVS0_PSEFR</name>
<dbReference type="EMBL" id="NQKQ01000001">
    <property type="protein sequence ID" value="PAA15877.1"/>
    <property type="molecule type" value="Genomic_DNA"/>
</dbReference>
<feature type="transmembrane region" description="Helical" evidence="1">
    <location>
        <begin position="25"/>
        <end position="47"/>
    </location>
</feature>
<feature type="transmembrane region" description="Helical" evidence="1">
    <location>
        <begin position="67"/>
        <end position="84"/>
    </location>
</feature>
<proteinExistence type="predicted"/>
<keyword evidence="1" id="KW-0812">Transmembrane</keyword>
<protein>
    <recommendedName>
        <fullName evidence="4">DUF4234 domain-containing protein</fullName>
    </recommendedName>
</protein>
<comment type="caution">
    <text evidence="2">The sequence shown here is derived from an EMBL/GenBank/DDBJ whole genome shotgun (WGS) entry which is preliminary data.</text>
</comment>
<keyword evidence="1" id="KW-1133">Transmembrane helix</keyword>
<gene>
    <name evidence="2" type="ORF">CJU81_01110</name>
</gene>